<keyword evidence="6" id="KW-0963">Cytoplasm</keyword>
<keyword evidence="3 6" id="KW-0489">Methyltransferase</keyword>
<evidence type="ECO:0000256" key="7">
    <source>
        <dbReference type="SAM" id="MobiDB-lite"/>
    </source>
</evidence>
<dbReference type="PANTHER" id="PTHR11265:SF0">
    <property type="entry name" value="12S RRNA N4-METHYLCYTIDINE METHYLTRANSFERASE"/>
    <property type="match status" value="1"/>
</dbReference>
<evidence type="ECO:0000313" key="9">
    <source>
        <dbReference type="Proteomes" id="UP000263993"/>
    </source>
</evidence>
<reference evidence="9" key="1">
    <citation type="submission" date="2018-08" db="EMBL/GenBank/DDBJ databases">
        <authorList>
            <person name="Kim S.-J."/>
            <person name="Jung G.-Y."/>
        </authorList>
    </citation>
    <scope>NUCLEOTIDE SEQUENCE [LARGE SCALE GENOMIC DNA]</scope>
    <source>
        <strain evidence="9">GY_H</strain>
    </source>
</reference>
<evidence type="ECO:0000256" key="6">
    <source>
        <dbReference type="HAMAP-Rule" id="MF_01007"/>
    </source>
</evidence>
<keyword evidence="9" id="KW-1185">Reference proteome</keyword>
<protein>
    <recommendedName>
        <fullName evidence="6">Ribosomal RNA small subunit methyltransferase H</fullName>
        <ecNumber evidence="6">2.1.1.199</ecNumber>
    </recommendedName>
    <alternativeName>
        <fullName evidence="6">16S rRNA m(4)C1402 methyltransferase</fullName>
    </alternativeName>
    <alternativeName>
        <fullName evidence="6">rRNA (cytosine-N(4)-)-methyltransferase RsmH</fullName>
    </alternativeName>
</protein>
<keyword evidence="2 6" id="KW-0698">rRNA processing</keyword>
<feature type="binding site" evidence="6">
    <location>
        <position position="61"/>
    </location>
    <ligand>
        <name>S-adenosyl-L-methionine</name>
        <dbReference type="ChEBI" id="CHEBI:59789"/>
    </ligand>
</feature>
<sequence length="341" mass="36448">MKRALGGSDADAPHIPVLGREAVGFLDVRDGGVYIDGTFGAGGYTRLILDAARGANVIGIDRDQSAVARGADLVQHAAGRLTLVEDRFSHLDDVARECGAMEVDGIVLDIGVSSMQLDQAERGFSFRFDGPLDMRMSNEGPSAADVVATASERDLAGIIYQLGEERHSRSVARAIVKTRAETPIRTTAQLASLVASVVRAKPNDIHPATRTFQALRIFVNDELGELASALLAAERILKPGGRLAVVSFHSLEDRIVKSYFASRGETRAGSRHLPEVARSEARFVSLTKKPVVAGDQEVAQNPRARSAKLRAAERTAAPPLAGDLDDLLPRLPSLDDVMRGG</sequence>
<comment type="function">
    <text evidence="6">Specifically methylates the N4 position of cytidine in position 1402 (C1402) of 16S rRNA.</text>
</comment>
<dbReference type="SUPFAM" id="SSF81799">
    <property type="entry name" value="Putative methyltransferase TM0872, insert domain"/>
    <property type="match status" value="1"/>
</dbReference>
<name>A0A371BBH3_9BRAD</name>
<comment type="subcellular location">
    <subcellularLocation>
        <location evidence="6">Cytoplasm</location>
    </subcellularLocation>
</comment>
<comment type="caution">
    <text evidence="8">The sequence shown here is derived from an EMBL/GenBank/DDBJ whole genome shotgun (WGS) entry which is preliminary data.</text>
</comment>
<evidence type="ECO:0000313" key="8">
    <source>
        <dbReference type="EMBL" id="RDV04965.1"/>
    </source>
</evidence>
<dbReference type="InterPro" id="IPR029063">
    <property type="entry name" value="SAM-dependent_MTases_sf"/>
</dbReference>
<dbReference type="RefSeq" id="WP_115516991.1">
    <property type="nucleotide sequence ID" value="NZ_QRGO01000001.1"/>
</dbReference>
<accession>A0A371BBH3</accession>
<organism evidence="8 9">
    <name type="scientific">Undibacter mobilis</name>
    <dbReference type="NCBI Taxonomy" id="2292256"/>
    <lineage>
        <taxon>Bacteria</taxon>
        <taxon>Pseudomonadati</taxon>
        <taxon>Pseudomonadota</taxon>
        <taxon>Alphaproteobacteria</taxon>
        <taxon>Hyphomicrobiales</taxon>
        <taxon>Nitrobacteraceae</taxon>
        <taxon>Undibacter</taxon>
    </lineage>
</organism>
<evidence type="ECO:0000256" key="3">
    <source>
        <dbReference type="ARBA" id="ARBA00022603"/>
    </source>
</evidence>
<dbReference type="HAMAP" id="MF_01007">
    <property type="entry name" value="16SrRNA_methyltr_H"/>
    <property type="match status" value="1"/>
</dbReference>
<gene>
    <name evidence="6" type="primary">rsmH</name>
    <name evidence="8" type="ORF">DXH78_10570</name>
</gene>
<feature type="binding site" evidence="6">
    <location>
        <position position="88"/>
    </location>
    <ligand>
        <name>S-adenosyl-L-methionine</name>
        <dbReference type="ChEBI" id="CHEBI:59789"/>
    </ligand>
</feature>
<dbReference type="GO" id="GO:0005737">
    <property type="term" value="C:cytoplasm"/>
    <property type="evidence" value="ECO:0007669"/>
    <property type="project" value="UniProtKB-SubCell"/>
</dbReference>
<dbReference type="FunFam" id="1.10.150.170:FF:000003">
    <property type="entry name" value="Ribosomal RNA small subunit methyltransferase H"/>
    <property type="match status" value="1"/>
</dbReference>
<dbReference type="PIRSF" id="PIRSF004486">
    <property type="entry name" value="MraW"/>
    <property type="match status" value="1"/>
</dbReference>
<dbReference type="GO" id="GO:0070475">
    <property type="term" value="P:rRNA base methylation"/>
    <property type="evidence" value="ECO:0007669"/>
    <property type="project" value="UniProtKB-UniRule"/>
</dbReference>
<dbReference type="SUPFAM" id="SSF53335">
    <property type="entry name" value="S-adenosyl-L-methionine-dependent methyltransferases"/>
    <property type="match status" value="1"/>
</dbReference>
<feature type="binding site" evidence="6">
    <location>
        <begin position="42"/>
        <end position="44"/>
    </location>
    <ligand>
        <name>S-adenosyl-L-methionine</name>
        <dbReference type="ChEBI" id="CHEBI:59789"/>
    </ligand>
</feature>
<dbReference type="Pfam" id="PF01795">
    <property type="entry name" value="Methyltransf_5"/>
    <property type="match status" value="1"/>
</dbReference>
<evidence type="ECO:0000256" key="5">
    <source>
        <dbReference type="ARBA" id="ARBA00022691"/>
    </source>
</evidence>
<dbReference type="EMBL" id="QRGO01000001">
    <property type="protein sequence ID" value="RDV04965.1"/>
    <property type="molecule type" value="Genomic_DNA"/>
</dbReference>
<evidence type="ECO:0000256" key="4">
    <source>
        <dbReference type="ARBA" id="ARBA00022679"/>
    </source>
</evidence>
<evidence type="ECO:0000256" key="1">
    <source>
        <dbReference type="ARBA" id="ARBA00010396"/>
    </source>
</evidence>
<keyword evidence="4 6" id="KW-0808">Transferase</keyword>
<dbReference type="AlphaFoldDB" id="A0A371BBH3"/>
<dbReference type="NCBIfam" id="TIGR00006">
    <property type="entry name" value="16S rRNA (cytosine(1402)-N(4))-methyltransferase RsmH"/>
    <property type="match status" value="1"/>
</dbReference>
<dbReference type="EC" id="2.1.1.199" evidence="6"/>
<dbReference type="InterPro" id="IPR023397">
    <property type="entry name" value="SAM-dep_MeTrfase_MraW_recog"/>
</dbReference>
<keyword evidence="5 6" id="KW-0949">S-adenosyl-L-methionine</keyword>
<evidence type="ECO:0000256" key="2">
    <source>
        <dbReference type="ARBA" id="ARBA00022552"/>
    </source>
</evidence>
<proteinExistence type="inferred from homology"/>
<feature type="region of interest" description="Disordered" evidence="7">
    <location>
        <begin position="300"/>
        <end position="324"/>
    </location>
</feature>
<dbReference type="GO" id="GO:0071424">
    <property type="term" value="F:rRNA (cytosine-N4-)-methyltransferase activity"/>
    <property type="evidence" value="ECO:0007669"/>
    <property type="project" value="UniProtKB-UniRule"/>
</dbReference>
<dbReference type="Gene3D" id="3.40.50.150">
    <property type="entry name" value="Vaccinia Virus protein VP39"/>
    <property type="match status" value="1"/>
</dbReference>
<feature type="binding site" evidence="6">
    <location>
        <position position="109"/>
    </location>
    <ligand>
        <name>S-adenosyl-L-methionine</name>
        <dbReference type="ChEBI" id="CHEBI:59789"/>
    </ligand>
</feature>
<dbReference type="InterPro" id="IPR002903">
    <property type="entry name" value="RsmH"/>
</dbReference>
<dbReference type="Gene3D" id="1.10.150.170">
    <property type="entry name" value="Putative methyltransferase TM0872, insert domain"/>
    <property type="match status" value="1"/>
</dbReference>
<comment type="catalytic activity">
    <reaction evidence="6">
        <text>cytidine(1402) in 16S rRNA + S-adenosyl-L-methionine = N(4)-methylcytidine(1402) in 16S rRNA + S-adenosyl-L-homocysteine + H(+)</text>
        <dbReference type="Rhea" id="RHEA:42928"/>
        <dbReference type="Rhea" id="RHEA-COMP:10286"/>
        <dbReference type="Rhea" id="RHEA-COMP:10287"/>
        <dbReference type="ChEBI" id="CHEBI:15378"/>
        <dbReference type="ChEBI" id="CHEBI:57856"/>
        <dbReference type="ChEBI" id="CHEBI:59789"/>
        <dbReference type="ChEBI" id="CHEBI:74506"/>
        <dbReference type="ChEBI" id="CHEBI:82748"/>
        <dbReference type="EC" id="2.1.1.199"/>
    </reaction>
</comment>
<comment type="similarity">
    <text evidence="1 6">Belongs to the methyltransferase superfamily. RsmH family.</text>
</comment>
<dbReference type="Proteomes" id="UP000263993">
    <property type="component" value="Unassembled WGS sequence"/>
</dbReference>
<dbReference type="PANTHER" id="PTHR11265">
    <property type="entry name" value="S-ADENOSYL-METHYLTRANSFERASE MRAW"/>
    <property type="match status" value="1"/>
</dbReference>
<dbReference type="OrthoDB" id="9806637at2"/>
<feature type="binding site" evidence="6">
    <location>
        <position position="116"/>
    </location>
    <ligand>
        <name>S-adenosyl-L-methionine</name>
        <dbReference type="ChEBI" id="CHEBI:59789"/>
    </ligand>
</feature>